<dbReference type="PRINTS" id="PR00171">
    <property type="entry name" value="SUGRTRNSPORT"/>
</dbReference>
<keyword evidence="4 9" id="KW-0812">Transmembrane</keyword>
<feature type="region of interest" description="Disordered" evidence="8">
    <location>
        <begin position="985"/>
        <end position="1032"/>
    </location>
</feature>
<feature type="region of interest" description="Disordered" evidence="8">
    <location>
        <begin position="860"/>
        <end position="883"/>
    </location>
</feature>
<dbReference type="PANTHER" id="PTHR48022:SF67">
    <property type="entry name" value="QUINATE TRANSPORTER, PUTATIVE (AFU_ORTHOLOGUE AFUA_4G14670)-RELATED"/>
    <property type="match status" value="1"/>
</dbReference>
<feature type="transmembrane region" description="Helical" evidence="9">
    <location>
        <begin position="462"/>
        <end position="481"/>
    </location>
</feature>
<dbReference type="Pfam" id="PF00083">
    <property type="entry name" value="Sugar_tr"/>
    <property type="match status" value="1"/>
</dbReference>
<dbReference type="InterPro" id="IPR020846">
    <property type="entry name" value="MFS_dom"/>
</dbReference>
<dbReference type="SUPFAM" id="SSF103473">
    <property type="entry name" value="MFS general substrate transporter"/>
    <property type="match status" value="1"/>
</dbReference>
<dbReference type="InterPro" id="IPR003663">
    <property type="entry name" value="Sugar/inositol_transpt"/>
</dbReference>
<evidence type="ECO:0000256" key="9">
    <source>
        <dbReference type="SAM" id="Phobius"/>
    </source>
</evidence>
<evidence type="ECO:0000313" key="11">
    <source>
        <dbReference type="EMBL" id="KAH0600511.1"/>
    </source>
</evidence>
<feature type="transmembrane region" description="Helical" evidence="9">
    <location>
        <begin position="210"/>
        <end position="231"/>
    </location>
</feature>
<feature type="transmembrane region" description="Helical" evidence="9">
    <location>
        <begin position="80"/>
        <end position="103"/>
    </location>
</feature>
<feature type="region of interest" description="Disordered" evidence="8">
    <location>
        <begin position="910"/>
        <end position="954"/>
    </location>
</feature>
<feature type="compositionally biased region" description="Low complexity" evidence="8">
    <location>
        <begin position="940"/>
        <end position="954"/>
    </location>
</feature>
<feature type="transmembrane region" description="Helical" evidence="9">
    <location>
        <begin position="429"/>
        <end position="450"/>
    </location>
</feature>
<evidence type="ECO:0000313" key="12">
    <source>
        <dbReference type="Proteomes" id="UP000764110"/>
    </source>
</evidence>
<feature type="domain" description="Major facilitator superfamily (MFS) profile" evidence="10">
    <location>
        <begin position="40"/>
        <end position="515"/>
    </location>
</feature>
<feature type="transmembrane region" description="Helical" evidence="9">
    <location>
        <begin position="367"/>
        <end position="388"/>
    </location>
</feature>
<feature type="compositionally biased region" description="Low complexity" evidence="8">
    <location>
        <begin position="1001"/>
        <end position="1016"/>
    </location>
</feature>
<protein>
    <recommendedName>
        <fullName evidence="10">Major facilitator superfamily (MFS) profile domain-containing protein</fullName>
    </recommendedName>
</protein>
<evidence type="ECO:0000256" key="2">
    <source>
        <dbReference type="ARBA" id="ARBA00010992"/>
    </source>
</evidence>
<feature type="transmembrane region" description="Helical" evidence="9">
    <location>
        <begin position="400"/>
        <end position="422"/>
    </location>
</feature>
<feature type="transmembrane region" description="Helical" evidence="9">
    <location>
        <begin position="313"/>
        <end position="331"/>
    </location>
</feature>
<dbReference type="GO" id="GO:0016020">
    <property type="term" value="C:membrane"/>
    <property type="evidence" value="ECO:0007669"/>
    <property type="project" value="UniProtKB-SubCell"/>
</dbReference>
<keyword evidence="3" id="KW-0813">Transport</keyword>
<proteinExistence type="inferred from homology"/>
<comment type="caution">
    <text evidence="11">The sequence shown here is derived from an EMBL/GenBank/DDBJ whole genome shotgun (WGS) entry which is preliminary data.</text>
</comment>
<evidence type="ECO:0000256" key="6">
    <source>
        <dbReference type="ARBA" id="ARBA00023136"/>
    </source>
</evidence>
<dbReference type="EMBL" id="JACEFI010000002">
    <property type="protein sequence ID" value="KAH0600511.1"/>
    <property type="molecule type" value="Genomic_DNA"/>
</dbReference>
<dbReference type="InterPro" id="IPR036259">
    <property type="entry name" value="MFS_trans_sf"/>
</dbReference>
<keyword evidence="6 9" id="KW-0472">Membrane</keyword>
<dbReference type="AlphaFoldDB" id="A0A9P8SA85"/>
<feature type="transmembrane region" description="Helical" evidence="9">
    <location>
        <begin position="337"/>
        <end position="360"/>
    </location>
</feature>
<gene>
    <name evidence="11" type="ORF">MHUMG1_01508</name>
</gene>
<dbReference type="PROSITE" id="PS50850">
    <property type="entry name" value="MFS"/>
    <property type="match status" value="1"/>
</dbReference>
<reference evidence="11 12" key="1">
    <citation type="submission" date="2020-07" db="EMBL/GenBank/DDBJ databases">
        <title>Metarhizium humberi genome.</title>
        <authorList>
            <person name="Lysoe E."/>
        </authorList>
    </citation>
    <scope>NUCLEOTIDE SEQUENCE [LARGE SCALE GENOMIC DNA]</scope>
    <source>
        <strain evidence="11 12">ESALQ1638</strain>
    </source>
</reference>
<evidence type="ECO:0000256" key="7">
    <source>
        <dbReference type="ARBA" id="ARBA00023180"/>
    </source>
</evidence>
<feature type="compositionally biased region" description="Basic residues" evidence="8">
    <location>
        <begin position="929"/>
        <end position="939"/>
    </location>
</feature>
<feature type="transmembrane region" description="Helical" evidence="9">
    <location>
        <begin position="110"/>
        <end position="129"/>
    </location>
</feature>
<dbReference type="NCBIfam" id="TIGR00879">
    <property type="entry name" value="SP"/>
    <property type="match status" value="1"/>
</dbReference>
<dbReference type="InterPro" id="IPR005829">
    <property type="entry name" value="Sugar_transporter_CS"/>
</dbReference>
<evidence type="ECO:0000256" key="8">
    <source>
        <dbReference type="SAM" id="MobiDB-lite"/>
    </source>
</evidence>
<dbReference type="Gene3D" id="1.20.1250.20">
    <property type="entry name" value="MFS general substrate transporter like domains"/>
    <property type="match status" value="1"/>
</dbReference>
<name>A0A9P8SA85_9HYPO</name>
<dbReference type="InterPro" id="IPR005828">
    <property type="entry name" value="MFS_sugar_transport-like"/>
</dbReference>
<feature type="transmembrane region" description="Helical" evidence="9">
    <location>
        <begin position="37"/>
        <end position="54"/>
    </location>
</feature>
<dbReference type="InterPro" id="IPR050360">
    <property type="entry name" value="MFS_Sugar_Transporters"/>
</dbReference>
<evidence type="ECO:0000256" key="5">
    <source>
        <dbReference type="ARBA" id="ARBA00022989"/>
    </source>
</evidence>
<sequence>MPSDTEAATTNVPLEPAQRVLAGKRSLWESIRSNPKVIFIAFFASLGGFEYGYQQGVLGQSLVMTRFMKNFPSVVESSSATGWLTSVLQLGGIVGSLSAGVLGELISRKYTMFIACCWVVLGSYLYIGASDGLPSLLYAGRFFTGIGVGLFSGVGPLYNAELSAPEMRGLLVSFYQFATILGIMLSFWVGYGSNYIGGTGDSQSNLAWRLPSIVQGIPAVALAIGIWFMPFSPRWLVKVGRDDEAKSTLAWMRKLPADHELVQVEFLEIKAESVFEKKAFARDFPRMAEQGSKSAFREQIAQYINCFRTKDNIKRIITVIYYATNIFQSLGLTGGTIALLATGVTGVVFLISTVPAMLIIDRVGRKPMLLVGSVVMGVSMVIVGIIVAKFRHDWPNHVAAGWTAVGESLLVFCSPPSHVLWLRANKMQALIWVYIAGFGATWGPVSWTLISEIFPLSIRAKGASIGAMSNWLNNFAIAFFVPPMLEAWAWGTYIFFAVFLTAGIFWVWFCLPETKNATLEEMDRVFGSHTGERDAELLREAQREVGLTALLEGRADRTVKGGVEKHIEALYIQNAHHEQTSDDPWESAPPDGVPHFVNEPLSPVSEPSNTDNNGGGFGRHIGRHSDSQQLDVRGSRPSSITIDSLLTTAPFTEDRKRDLPLVDWDGYFATKDVSAGRKHLALLRHFRYTTVPWMEAGDLSSTFGTDIMRLAQEHPPIQSVILDLSANQVALIRQQRDAADGQTQKTRMRALEGPARRIADSLSGITEYLQSGPSQWRSRAAREMGLVGPDATALSIEEPLRTLCKLHSRFGTSMSRPPDSAPPPGIVHHSAPTASDAEIILLPARLPADVESRVPRRRVPVVDAPPHRGPAPRPRRISAAPAAAPPRLHVHATALKHLGGKVARRVDELPGVAGPAAGDDAAGAGHGQPRGRGRGRRLAPRAAVHARAGHAGQRRVPPVLAAAAGRQAAAAAPEAPRARGGVIAGLARPDAGGHGVRQRPRGAVGSGARRGAAARRAGGDAPGAAGRREGVRAEDEGRDGYWCWRGGRGGRAGSALGGRAMRVIEHGMLKFNDACLR</sequence>
<dbReference type="Proteomes" id="UP000764110">
    <property type="component" value="Unassembled WGS sequence"/>
</dbReference>
<feature type="transmembrane region" description="Helical" evidence="9">
    <location>
        <begin position="135"/>
        <end position="158"/>
    </location>
</feature>
<feature type="transmembrane region" description="Helical" evidence="9">
    <location>
        <begin position="488"/>
        <end position="509"/>
    </location>
</feature>
<comment type="subcellular location">
    <subcellularLocation>
        <location evidence="1">Membrane</location>
        <topology evidence="1">Multi-pass membrane protein</topology>
    </subcellularLocation>
</comment>
<evidence type="ECO:0000256" key="4">
    <source>
        <dbReference type="ARBA" id="ARBA00022692"/>
    </source>
</evidence>
<dbReference type="PANTHER" id="PTHR48022">
    <property type="entry name" value="PLASTIDIC GLUCOSE TRANSPORTER 4"/>
    <property type="match status" value="1"/>
</dbReference>
<feature type="compositionally biased region" description="Low complexity" evidence="8">
    <location>
        <begin position="910"/>
        <end position="923"/>
    </location>
</feature>
<dbReference type="GO" id="GO:0005351">
    <property type="term" value="F:carbohydrate:proton symporter activity"/>
    <property type="evidence" value="ECO:0007669"/>
    <property type="project" value="TreeGrafter"/>
</dbReference>
<feature type="transmembrane region" description="Helical" evidence="9">
    <location>
        <begin position="170"/>
        <end position="190"/>
    </location>
</feature>
<evidence type="ECO:0000256" key="1">
    <source>
        <dbReference type="ARBA" id="ARBA00004141"/>
    </source>
</evidence>
<keyword evidence="7" id="KW-0325">Glycoprotein</keyword>
<evidence type="ECO:0000259" key="10">
    <source>
        <dbReference type="PROSITE" id="PS50850"/>
    </source>
</evidence>
<keyword evidence="5 9" id="KW-1133">Transmembrane helix</keyword>
<dbReference type="PROSITE" id="PS00216">
    <property type="entry name" value="SUGAR_TRANSPORT_1"/>
    <property type="match status" value="1"/>
</dbReference>
<organism evidence="11 12">
    <name type="scientific">Metarhizium humberi</name>
    <dbReference type="NCBI Taxonomy" id="2596975"/>
    <lineage>
        <taxon>Eukaryota</taxon>
        <taxon>Fungi</taxon>
        <taxon>Dikarya</taxon>
        <taxon>Ascomycota</taxon>
        <taxon>Pezizomycotina</taxon>
        <taxon>Sordariomycetes</taxon>
        <taxon>Hypocreomycetidae</taxon>
        <taxon>Hypocreales</taxon>
        <taxon>Clavicipitaceae</taxon>
        <taxon>Metarhizium</taxon>
    </lineage>
</organism>
<comment type="similarity">
    <text evidence="2">Belongs to the major facilitator superfamily. Sugar transporter (TC 2.A.1.1) family.</text>
</comment>
<feature type="region of interest" description="Disordered" evidence="8">
    <location>
        <begin position="601"/>
        <end position="636"/>
    </location>
</feature>
<dbReference type="FunFam" id="1.20.1250.20:FF:000026">
    <property type="entry name" value="MFS quinate transporter QutD"/>
    <property type="match status" value="1"/>
</dbReference>
<evidence type="ECO:0000256" key="3">
    <source>
        <dbReference type="ARBA" id="ARBA00022448"/>
    </source>
</evidence>
<accession>A0A9P8SA85</accession>
<keyword evidence="12" id="KW-1185">Reference proteome</keyword>
<dbReference type="PROSITE" id="PS00217">
    <property type="entry name" value="SUGAR_TRANSPORT_2"/>
    <property type="match status" value="1"/>
</dbReference>